<accession>A0A811UR52</accession>
<dbReference type="KEGG" id="ccat:105664646"/>
<dbReference type="OrthoDB" id="691673at2759"/>
<proteinExistence type="predicted"/>
<keyword evidence="2" id="KW-1185">Reference proteome</keyword>
<dbReference type="AlphaFoldDB" id="A0A811UR52"/>
<organism evidence="1 2">
    <name type="scientific">Ceratitis capitata</name>
    <name type="common">Mediterranean fruit fly</name>
    <name type="synonym">Tephritis capitata</name>
    <dbReference type="NCBI Taxonomy" id="7213"/>
    <lineage>
        <taxon>Eukaryota</taxon>
        <taxon>Metazoa</taxon>
        <taxon>Ecdysozoa</taxon>
        <taxon>Arthropoda</taxon>
        <taxon>Hexapoda</taxon>
        <taxon>Insecta</taxon>
        <taxon>Pterygota</taxon>
        <taxon>Neoptera</taxon>
        <taxon>Endopterygota</taxon>
        <taxon>Diptera</taxon>
        <taxon>Brachycera</taxon>
        <taxon>Muscomorpha</taxon>
        <taxon>Tephritoidea</taxon>
        <taxon>Tephritidae</taxon>
        <taxon>Ceratitis</taxon>
        <taxon>Ceratitis</taxon>
    </lineage>
</organism>
<name>A0A811UR52_CERCA</name>
<comment type="caution">
    <text evidence="1">The sequence shown here is derived from an EMBL/GenBank/DDBJ whole genome shotgun (WGS) entry which is preliminary data.</text>
</comment>
<sequence length="122" mass="13387">MAVELTQSGIEVTGIESNSKCRTCCPNTRESRNGTASLTTGPLFEKMAKIVGGYRSMNVEGVVEESFNLDSEQQLTSRSAQHTRSSWQQNLATANLQEETAREKQKALLQCAKQAIFGKMLA</sequence>
<protein>
    <submittedName>
        <fullName evidence="1">(Mediterranean fruit fly) hypothetical protein</fullName>
    </submittedName>
</protein>
<evidence type="ECO:0000313" key="2">
    <source>
        <dbReference type="Proteomes" id="UP000606786"/>
    </source>
</evidence>
<evidence type="ECO:0000313" key="1">
    <source>
        <dbReference type="EMBL" id="CAD7001652.1"/>
    </source>
</evidence>
<reference evidence="1" key="1">
    <citation type="submission" date="2020-11" db="EMBL/GenBank/DDBJ databases">
        <authorList>
            <person name="Whitehead M."/>
        </authorList>
    </citation>
    <scope>NUCLEOTIDE SEQUENCE</scope>
    <source>
        <strain evidence="1">EGII</strain>
    </source>
</reference>
<gene>
    <name evidence="1" type="ORF">CCAP1982_LOCUS10143</name>
</gene>
<dbReference type="EMBL" id="CAJHJT010000023">
    <property type="protein sequence ID" value="CAD7001652.1"/>
    <property type="molecule type" value="Genomic_DNA"/>
</dbReference>
<dbReference type="Proteomes" id="UP000606786">
    <property type="component" value="Unassembled WGS sequence"/>
</dbReference>